<accession>A0A7V1BKF5</accession>
<evidence type="ECO:0000313" key="2">
    <source>
        <dbReference type="EMBL" id="HDZ54863.1"/>
    </source>
</evidence>
<protein>
    <submittedName>
        <fullName evidence="2">Uncharacterized protein</fullName>
    </submittedName>
</protein>
<feature type="region of interest" description="Disordered" evidence="1">
    <location>
        <begin position="274"/>
        <end position="295"/>
    </location>
</feature>
<dbReference type="EMBL" id="DRFO01000001">
    <property type="protein sequence ID" value="HDZ54863.1"/>
    <property type="molecule type" value="Genomic_DNA"/>
</dbReference>
<evidence type="ECO:0000256" key="1">
    <source>
        <dbReference type="SAM" id="MobiDB-lite"/>
    </source>
</evidence>
<comment type="caution">
    <text evidence="2">The sequence shown here is derived from an EMBL/GenBank/DDBJ whole genome shotgun (WGS) entry which is preliminary data.</text>
</comment>
<gene>
    <name evidence="2" type="ORF">ENH64_00075</name>
</gene>
<organism evidence="2">
    <name type="scientific">Halopseudomonas xinjiangensis</name>
    <dbReference type="NCBI Taxonomy" id="487184"/>
    <lineage>
        <taxon>Bacteria</taxon>
        <taxon>Pseudomonadati</taxon>
        <taxon>Pseudomonadota</taxon>
        <taxon>Gammaproteobacteria</taxon>
        <taxon>Pseudomonadales</taxon>
        <taxon>Pseudomonadaceae</taxon>
        <taxon>Halopseudomonas</taxon>
    </lineage>
</organism>
<name>A0A7V1BKF5_9GAMM</name>
<dbReference type="AlphaFoldDB" id="A0A7V1BKF5"/>
<proteinExistence type="predicted"/>
<feature type="compositionally biased region" description="Basic and acidic residues" evidence="1">
    <location>
        <begin position="278"/>
        <end position="295"/>
    </location>
</feature>
<reference evidence="2" key="1">
    <citation type="journal article" date="2020" name="mSystems">
        <title>Genome- and Community-Level Interaction Insights into Carbon Utilization and Element Cycling Functions of Hydrothermarchaeota in Hydrothermal Sediment.</title>
        <authorList>
            <person name="Zhou Z."/>
            <person name="Liu Y."/>
            <person name="Xu W."/>
            <person name="Pan J."/>
            <person name="Luo Z.H."/>
            <person name="Li M."/>
        </authorList>
    </citation>
    <scope>NUCLEOTIDE SEQUENCE [LARGE SCALE GENOMIC DNA]</scope>
    <source>
        <strain evidence="2">HyVt-324</strain>
    </source>
</reference>
<sequence length="295" mass="34946">MAVHDSDSLCEMLPGWNLNDRVVAWLWLTLEIQEGIQMQECQLNSQTMRNQIARALKRNRLILLDFERRRDTALLPEEAFEWIKKNGRQPKLLAAEAAKKTGLRIRSSVFRTLTEKEQLIALLDLWDSDFGQKANTLDRLSVTWTQLTRADKLFDWFKDKDERAKCDLAWSWLEKNKPRLTWRSQPFTKHTEMLELFDYSEASPEEKELYIEKIKRRWSTQKTREKDTEKKQYNFILTHTVNAVLDELAAKHELSRTKVLQQLLLNEAEHGLYLPSQRGHESPTPERRDFSEAKF</sequence>
<dbReference type="Proteomes" id="UP000885703">
    <property type="component" value="Unassembled WGS sequence"/>
</dbReference>